<feature type="non-terminal residue" evidence="1">
    <location>
        <position position="1"/>
    </location>
</feature>
<dbReference type="Proteomes" id="UP000265520">
    <property type="component" value="Unassembled WGS sequence"/>
</dbReference>
<sequence length="109" mass="12478">KMMLEGSVSINGLELETMLSFRSPTADIENDLFCKPVSTKSIDSYEDLSRTCSNMSDKSFYSPMLLEPRHHRDQAALRLQKVYKSFRTRRQLADCAVLAEQRCALVTVR</sequence>
<keyword evidence="2" id="KW-1185">Reference proteome</keyword>
<evidence type="ECO:0000313" key="1">
    <source>
        <dbReference type="EMBL" id="MCI16052.1"/>
    </source>
</evidence>
<dbReference type="AlphaFoldDB" id="A0A392PWL3"/>
<name>A0A392PWL3_9FABA</name>
<accession>A0A392PWL3</accession>
<comment type="caution">
    <text evidence="1">The sequence shown here is derived from an EMBL/GenBank/DDBJ whole genome shotgun (WGS) entry which is preliminary data.</text>
</comment>
<evidence type="ECO:0000313" key="2">
    <source>
        <dbReference type="Proteomes" id="UP000265520"/>
    </source>
</evidence>
<organism evidence="1 2">
    <name type="scientific">Trifolium medium</name>
    <dbReference type="NCBI Taxonomy" id="97028"/>
    <lineage>
        <taxon>Eukaryota</taxon>
        <taxon>Viridiplantae</taxon>
        <taxon>Streptophyta</taxon>
        <taxon>Embryophyta</taxon>
        <taxon>Tracheophyta</taxon>
        <taxon>Spermatophyta</taxon>
        <taxon>Magnoliopsida</taxon>
        <taxon>eudicotyledons</taxon>
        <taxon>Gunneridae</taxon>
        <taxon>Pentapetalae</taxon>
        <taxon>rosids</taxon>
        <taxon>fabids</taxon>
        <taxon>Fabales</taxon>
        <taxon>Fabaceae</taxon>
        <taxon>Papilionoideae</taxon>
        <taxon>50 kb inversion clade</taxon>
        <taxon>NPAAA clade</taxon>
        <taxon>Hologalegina</taxon>
        <taxon>IRL clade</taxon>
        <taxon>Trifolieae</taxon>
        <taxon>Trifolium</taxon>
    </lineage>
</organism>
<dbReference type="EMBL" id="LXQA010099166">
    <property type="protein sequence ID" value="MCI16052.1"/>
    <property type="molecule type" value="Genomic_DNA"/>
</dbReference>
<proteinExistence type="predicted"/>
<protein>
    <submittedName>
        <fullName evidence="1">Uncharacterized protein</fullName>
    </submittedName>
</protein>
<reference evidence="1 2" key="1">
    <citation type="journal article" date="2018" name="Front. Plant Sci.">
        <title>Red Clover (Trifolium pratense) and Zigzag Clover (T. medium) - A Picture of Genomic Similarities and Differences.</title>
        <authorList>
            <person name="Dluhosova J."/>
            <person name="Istvanek J."/>
            <person name="Nedelnik J."/>
            <person name="Repkova J."/>
        </authorList>
    </citation>
    <scope>NUCLEOTIDE SEQUENCE [LARGE SCALE GENOMIC DNA]</scope>
    <source>
        <strain evidence="2">cv. 10/8</strain>
        <tissue evidence="1">Leaf</tissue>
    </source>
</reference>